<keyword evidence="1" id="KW-1133">Transmembrane helix</keyword>
<protein>
    <submittedName>
        <fullName evidence="2">Uncharacterized protein</fullName>
    </submittedName>
</protein>
<comment type="caution">
    <text evidence="2">The sequence shown here is derived from an EMBL/GenBank/DDBJ whole genome shotgun (WGS) entry which is preliminary data.</text>
</comment>
<keyword evidence="1" id="KW-0812">Transmembrane</keyword>
<keyword evidence="1" id="KW-0472">Membrane</keyword>
<dbReference type="Proteomes" id="UP000031670">
    <property type="component" value="Unassembled WGS sequence"/>
</dbReference>
<accession>A0A0B8PJD2</accession>
<name>A0A0B8PJD2_9VIBR</name>
<dbReference type="EMBL" id="BBSA01000014">
    <property type="protein sequence ID" value="GAM64782.1"/>
    <property type="molecule type" value="Genomic_DNA"/>
</dbReference>
<gene>
    <name evidence="2" type="ORF">JCM19232_4474</name>
</gene>
<evidence type="ECO:0000313" key="2">
    <source>
        <dbReference type="EMBL" id="GAM64782.1"/>
    </source>
</evidence>
<feature type="transmembrane region" description="Helical" evidence="1">
    <location>
        <begin position="20"/>
        <end position="43"/>
    </location>
</feature>
<evidence type="ECO:0000313" key="3">
    <source>
        <dbReference type="Proteomes" id="UP000031670"/>
    </source>
</evidence>
<dbReference type="AlphaFoldDB" id="A0A0B8PJD2"/>
<proteinExistence type="predicted"/>
<evidence type="ECO:0000256" key="1">
    <source>
        <dbReference type="SAM" id="Phobius"/>
    </source>
</evidence>
<sequence>MLLRQTLAQQKSVFIEIRGLLIRFTLTEHLLFFVLIQMTTSIYR</sequence>
<reference evidence="2 3" key="2">
    <citation type="submission" date="2015-01" db="EMBL/GenBank/DDBJ databases">
        <authorList>
            <consortium name="NBRP consortium"/>
            <person name="Sawabe T."/>
            <person name="Meirelles P."/>
            <person name="Feng G."/>
            <person name="Sayaka M."/>
            <person name="Hattori M."/>
            <person name="Ohkuma M."/>
        </authorList>
    </citation>
    <scope>NUCLEOTIDE SEQUENCE [LARGE SCALE GENOMIC DNA]</scope>
    <source>
        <strain evidence="2 3">JCM19232</strain>
    </source>
</reference>
<reference evidence="2 3" key="1">
    <citation type="submission" date="2015-01" db="EMBL/GenBank/DDBJ databases">
        <title>Vibrio sp. C5 JCM 19232 whole genome shotgun sequence.</title>
        <authorList>
            <person name="Sawabe T."/>
            <person name="Meirelles P."/>
            <person name="Feng G."/>
            <person name="Sayaka M."/>
            <person name="Hattori M."/>
            <person name="Ohkuma M."/>
        </authorList>
    </citation>
    <scope>NUCLEOTIDE SEQUENCE [LARGE SCALE GENOMIC DNA]</scope>
    <source>
        <strain evidence="2 3">JCM19232</strain>
    </source>
</reference>
<organism evidence="2 3">
    <name type="scientific">Vibrio ishigakensis</name>
    <dbReference type="NCBI Taxonomy" id="1481914"/>
    <lineage>
        <taxon>Bacteria</taxon>
        <taxon>Pseudomonadati</taxon>
        <taxon>Pseudomonadota</taxon>
        <taxon>Gammaproteobacteria</taxon>
        <taxon>Vibrionales</taxon>
        <taxon>Vibrionaceae</taxon>
        <taxon>Vibrio</taxon>
    </lineage>
</organism>